<dbReference type="Proteomes" id="UP000190797">
    <property type="component" value="Chromosome"/>
</dbReference>
<reference evidence="2" key="1">
    <citation type="journal article" date="2017" name="Med. Chem. Commun.">
        <title>Nonomuraea sp. ATCC 55076 harbours the largest actinomycete chromosome to date and the kistamicin biosynthetic gene cluster.</title>
        <authorList>
            <person name="Nazari B."/>
            <person name="Forneris C.C."/>
            <person name="Gibson M.I."/>
            <person name="Moon K."/>
            <person name="Schramma K.R."/>
            <person name="Seyedsayamdost M.R."/>
        </authorList>
    </citation>
    <scope>NUCLEOTIDE SEQUENCE [LARGE SCALE GENOMIC DNA]</scope>
    <source>
        <strain evidence="2">ATCC 55076</strain>
    </source>
</reference>
<dbReference type="EMBL" id="CP017717">
    <property type="protein sequence ID" value="AQZ67101.1"/>
    <property type="molecule type" value="Genomic_DNA"/>
</dbReference>
<name>A0A1V0AA79_9ACTN</name>
<organism evidence="1 2">
    <name type="scientific">[Actinomadura] parvosata subsp. kistnae</name>
    <dbReference type="NCBI Taxonomy" id="1909395"/>
    <lineage>
        <taxon>Bacteria</taxon>
        <taxon>Bacillati</taxon>
        <taxon>Actinomycetota</taxon>
        <taxon>Actinomycetes</taxon>
        <taxon>Streptosporangiales</taxon>
        <taxon>Streptosporangiaceae</taxon>
        <taxon>Nonomuraea</taxon>
    </lineage>
</organism>
<proteinExistence type="predicted"/>
<evidence type="ECO:0000313" key="1">
    <source>
        <dbReference type="EMBL" id="AQZ67101.1"/>
    </source>
</evidence>
<evidence type="ECO:0000313" key="2">
    <source>
        <dbReference type="Proteomes" id="UP000190797"/>
    </source>
</evidence>
<keyword evidence="2" id="KW-1185">Reference proteome</keyword>
<protein>
    <submittedName>
        <fullName evidence="1">Uncharacterized protein</fullName>
    </submittedName>
</protein>
<dbReference type="STRING" id="1909395.BKM31_41660"/>
<dbReference type="AlphaFoldDB" id="A0A1V0AA79"/>
<sequence>MCVTYVSEADENTIEKGGELPMVILTAGLDICAAVKGGTAPEVAAGCGVVEAVIDIIDNCRFSKYAPTCKPEYAHVTDTTYAPL</sequence>
<dbReference type="KEGG" id="noa:BKM31_41660"/>
<gene>
    <name evidence="1" type="ORF">BKM31_41660</name>
</gene>
<accession>A0A1V0AA79</accession>